<gene>
    <name evidence="2" type="ORF">CSB45_09940</name>
</gene>
<sequence length="258" mass="30301">MPDGFGTLCACCDDKNLTIFPLVVFLSLLSMYAMYNIREHDGAERDWRLALDIWITPVKSLMKVQEKKFSAKILKEMRELQEESAGIQDRLSRIETTLHSLLGHVKQLIPNGSFDANYVNIDQFITEQIEHSLTEQKSLKSAVPLSPELSENRNWEFFVAKNGGFDEILYMTVQDFLALKDINPVQFVIFLAQKRDKEVDEGFRRLRAEYRKLEGNQLQSHFTKLWEQHHSLLKKKVIRTWKEEIFLEAFNKFINWLQ</sequence>
<dbReference type="Proteomes" id="UP000229740">
    <property type="component" value="Unassembled WGS sequence"/>
</dbReference>
<comment type="caution">
    <text evidence="2">The sequence shown here is derived from an EMBL/GenBank/DDBJ whole genome shotgun (WGS) entry which is preliminary data.</text>
</comment>
<evidence type="ECO:0000256" key="1">
    <source>
        <dbReference type="SAM" id="Coils"/>
    </source>
</evidence>
<organism evidence="2 3">
    <name type="scientific">candidate division KSB3 bacterium</name>
    <dbReference type="NCBI Taxonomy" id="2044937"/>
    <lineage>
        <taxon>Bacteria</taxon>
        <taxon>candidate division KSB3</taxon>
    </lineage>
</organism>
<dbReference type="EMBL" id="PDPS01000031">
    <property type="protein sequence ID" value="PID56753.1"/>
    <property type="molecule type" value="Genomic_DNA"/>
</dbReference>
<dbReference type="AlphaFoldDB" id="A0A2G6E3T5"/>
<accession>A0A2G6E3T5</accession>
<protein>
    <submittedName>
        <fullName evidence="2">Uncharacterized protein</fullName>
    </submittedName>
</protein>
<evidence type="ECO:0000313" key="3">
    <source>
        <dbReference type="Proteomes" id="UP000229740"/>
    </source>
</evidence>
<name>A0A2G6E3T5_9BACT</name>
<proteinExistence type="predicted"/>
<reference evidence="2 3" key="1">
    <citation type="submission" date="2017-10" db="EMBL/GenBank/DDBJ databases">
        <title>Novel microbial diversity and functional potential in the marine mammal oral microbiome.</title>
        <authorList>
            <person name="Dudek N.K."/>
            <person name="Sun C.L."/>
            <person name="Burstein D."/>
            <person name="Kantor R.S."/>
            <person name="Aliaga Goltsman D.S."/>
            <person name="Bik E.M."/>
            <person name="Thomas B.C."/>
            <person name="Banfield J.F."/>
            <person name="Relman D.A."/>
        </authorList>
    </citation>
    <scope>NUCLEOTIDE SEQUENCE [LARGE SCALE GENOMIC DNA]</scope>
    <source>
        <strain evidence="2">DOLZORAL124_49_17</strain>
    </source>
</reference>
<evidence type="ECO:0000313" key="2">
    <source>
        <dbReference type="EMBL" id="PID56753.1"/>
    </source>
</evidence>
<feature type="coiled-coil region" evidence="1">
    <location>
        <begin position="70"/>
        <end position="97"/>
    </location>
</feature>
<keyword evidence="1" id="KW-0175">Coiled coil</keyword>